<protein>
    <recommendedName>
        <fullName evidence="4">Transmembrane protein</fullName>
    </recommendedName>
</protein>
<dbReference type="InterPro" id="IPR039708">
    <property type="entry name" value="MT1774/Rv1733c-like"/>
</dbReference>
<dbReference type="PANTHER" id="PTHR42305">
    <property type="entry name" value="MEMBRANE PROTEIN RV1733C-RELATED"/>
    <property type="match status" value="1"/>
</dbReference>
<keyword evidence="1" id="KW-0812">Transmembrane</keyword>
<gene>
    <name evidence="2" type="ORF">A5679_20380</name>
</gene>
<evidence type="ECO:0000256" key="1">
    <source>
        <dbReference type="SAM" id="Phobius"/>
    </source>
</evidence>
<evidence type="ECO:0008006" key="4">
    <source>
        <dbReference type="Google" id="ProtNLM"/>
    </source>
</evidence>
<evidence type="ECO:0000313" key="2">
    <source>
        <dbReference type="EMBL" id="OBH97764.1"/>
    </source>
</evidence>
<feature type="transmembrane region" description="Helical" evidence="1">
    <location>
        <begin position="153"/>
        <end position="173"/>
    </location>
</feature>
<dbReference type="RefSeq" id="WP_067307426.1">
    <property type="nucleotide sequence ID" value="NZ_LZJY01000272.1"/>
</dbReference>
<dbReference type="PANTHER" id="PTHR42305:SF1">
    <property type="entry name" value="MEMBRANE PROTEIN RV1733C-RELATED"/>
    <property type="match status" value="1"/>
</dbReference>
<sequence>MTTPRHDQPGLETFTVPLPRGLLARLFRRSPLVRSTDRVEALLLVLAIAVSLFTVPIAAAVGTAIHDDRSRAYSEQVQTRHPVTATVVGDAHRRTDVESRTVMAPARWDFAGAEQTGNIVAPPAVKVGDEIDIWVDDQGAPVVRPTMSPADEAVAIAVAIWLAVTLSVALSFAGARNALDRIRYARWQHDFDKLVGPQ</sequence>
<comment type="caution">
    <text evidence="2">The sequence shown here is derived from an EMBL/GenBank/DDBJ whole genome shotgun (WGS) entry which is preliminary data.</text>
</comment>
<organism evidence="2 3">
    <name type="scientific">Mycobacterium scrofulaceum</name>
    <dbReference type="NCBI Taxonomy" id="1783"/>
    <lineage>
        <taxon>Bacteria</taxon>
        <taxon>Bacillati</taxon>
        <taxon>Actinomycetota</taxon>
        <taxon>Actinomycetes</taxon>
        <taxon>Mycobacteriales</taxon>
        <taxon>Mycobacteriaceae</taxon>
        <taxon>Mycobacterium</taxon>
    </lineage>
</organism>
<reference evidence="2 3" key="1">
    <citation type="submission" date="2016-06" db="EMBL/GenBank/DDBJ databases">
        <authorList>
            <person name="Kjaerup R.B."/>
            <person name="Dalgaard T.S."/>
            <person name="Juul-Madsen H.R."/>
        </authorList>
    </citation>
    <scope>NUCLEOTIDE SEQUENCE [LARGE SCALE GENOMIC DNA]</scope>
    <source>
        <strain evidence="2 3">E2838</strain>
    </source>
</reference>
<accession>A0A1A2VAB4</accession>
<dbReference type="EMBL" id="LZJY01000272">
    <property type="protein sequence ID" value="OBH97764.1"/>
    <property type="molecule type" value="Genomic_DNA"/>
</dbReference>
<feature type="transmembrane region" description="Helical" evidence="1">
    <location>
        <begin position="41"/>
        <end position="65"/>
    </location>
</feature>
<keyword evidence="1" id="KW-1133">Transmembrane helix</keyword>
<evidence type="ECO:0000313" key="3">
    <source>
        <dbReference type="Proteomes" id="UP000092207"/>
    </source>
</evidence>
<dbReference type="AlphaFoldDB" id="A0A1A2VAB4"/>
<keyword evidence="1" id="KW-0472">Membrane</keyword>
<name>A0A1A2VAB4_MYCSC</name>
<dbReference type="Proteomes" id="UP000092207">
    <property type="component" value="Unassembled WGS sequence"/>
</dbReference>
<proteinExistence type="predicted"/>